<feature type="transmembrane region" description="Helical" evidence="7">
    <location>
        <begin position="302"/>
        <end position="320"/>
    </location>
</feature>
<dbReference type="SUPFAM" id="SSF90123">
    <property type="entry name" value="ABC transporter transmembrane region"/>
    <property type="match status" value="1"/>
</dbReference>
<dbReference type="AlphaFoldDB" id="A0A1H8KV51"/>
<keyword evidence="5 7" id="KW-0472">Membrane</keyword>
<feature type="domain" description="ABC transmembrane type-1" evidence="9">
    <location>
        <begin position="272"/>
        <end position="553"/>
    </location>
</feature>
<evidence type="ECO:0000256" key="2">
    <source>
        <dbReference type="ARBA" id="ARBA00022692"/>
    </source>
</evidence>
<dbReference type="InterPro" id="IPR036640">
    <property type="entry name" value="ABC1_TM_sf"/>
</dbReference>
<dbReference type="InterPro" id="IPR027417">
    <property type="entry name" value="P-loop_NTPase"/>
</dbReference>
<evidence type="ECO:0000256" key="7">
    <source>
        <dbReference type="SAM" id="Phobius"/>
    </source>
</evidence>
<evidence type="ECO:0000259" key="9">
    <source>
        <dbReference type="PROSITE" id="PS50929"/>
    </source>
</evidence>
<dbReference type="GO" id="GO:0006508">
    <property type="term" value="P:proteolysis"/>
    <property type="evidence" value="ECO:0007669"/>
    <property type="project" value="InterPro"/>
</dbReference>
<evidence type="ECO:0000313" key="11">
    <source>
        <dbReference type="EMBL" id="SEN96763.1"/>
    </source>
</evidence>
<dbReference type="PROSITE" id="PS50929">
    <property type="entry name" value="ABC_TM1F"/>
    <property type="match status" value="1"/>
</dbReference>
<dbReference type="GO" id="GO:0015031">
    <property type="term" value="P:protein transport"/>
    <property type="evidence" value="ECO:0007669"/>
    <property type="project" value="UniProtKB-KW"/>
</dbReference>
<dbReference type="Gene3D" id="1.20.1560.10">
    <property type="entry name" value="ABC transporter type 1, transmembrane domain"/>
    <property type="match status" value="1"/>
</dbReference>
<dbReference type="OrthoDB" id="858159at2"/>
<dbReference type="InterPro" id="IPR011527">
    <property type="entry name" value="ABC1_TM_dom"/>
</dbReference>
<evidence type="ECO:0000259" key="8">
    <source>
        <dbReference type="PROSITE" id="PS50893"/>
    </source>
</evidence>
<dbReference type="PANTHER" id="PTHR24221:SF654">
    <property type="entry name" value="ATP-BINDING CASSETTE SUB-FAMILY B MEMBER 6"/>
    <property type="match status" value="1"/>
</dbReference>
<feature type="domain" description="Peptidase C39" evidence="10">
    <location>
        <begin position="7"/>
        <end position="136"/>
    </location>
</feature>
<dbReference type="GO" id="GO:0005886">
    <property type="term" value="C:plasma membrane"/>
    <property type="evidence" value="ECO:0007669"/>
    <property type="project" value="UniProtKB-SubCell"/>
</dbReference>
<dbReference type="PANTHER" id="PTHR24221">
    <property type="entry name" value="ATP-BINDING CASSETTE SUB-FAMILY B"/>
    <property type="match status" value="1"/>
</dbReference>
<dbReference type="PROSITE" id="PS50990">
    <property type="entry name" value="PEPTIDASE_C39"/>
    <property type="match status" value="1"/>
</dbReference>
<dbReference type="GO" id="GO:0140359">
    <property type="term" value="F:ABC-type transporter activity"/>
    <property type="evidence" value="ECO:0007669"/>
    <property type="project" value="InterPro"/>
</dbReference>
<dbReference type="Pfam" id="PF00005">
    <property type="entry name" value="ABC_tran"/>
    <property type="match status" value="1"/>
</dbReference>
<evidence type="ECO:0000256" key="6">
    <source>
        <dbReference type="ARBA" id="ARBA00043264"/>
    </source>
</evidence>
<dbReference type="GO" id="GO:0043213">
    <property type="term" value="P:bacteriocin transport"/>
    <property type="evidence" value="ECO:0007669"/>
    <property type="project" value="UniProtKB-KW"/>
</dbReference>
<comment type="subcellular location">
    <subcellularLocation>
        <location evidence="1">Cell membrane</location>
        <topology evidence="1">Multi-pass membrane protein</topology>
    </subcellularLocation>
</comment>
<evidence type="ECO:0000313" key="12">
    <source>
        <dbReference type="Proteomes" id="UP000198657"/>
    </source>
</evidence>
<keyword evidence="4 7" id="KW-1133">Transmembrane helix</keyword>
<dbReference type="Gene3D" id="3.40.50.300">
    <property type="entry name" value="P-loop containing nucleotide triphosphate hydrolases"/>
    <property type="match status" value="1"/>
</dbReference>
<dbReference type="EMBL" id="FODN01000002">
    <property type="protein sequence ID" value="SEN96763.1"/>
    <property type="molecule type" value="Genomic_DNA"/>
</dbReference>
<sequence length="805" mass="93253">MPITDPQLKSNDCGISAIKTIYNIYGKNISRRYIEQNIPLEEKGSRISDIKNFLNSNGFKAQFKLFDINYIGGNEASLQELFPFILPIENKNGLHYIVVNDIKNNRLKIYDPSKGSQYYLSLQEMKKKSYFIKNHWDLADTEDKIIAICSQDLSDYQINFENTLIENGHAVLFNKLTYFKYLKDSFGFKDLLAERNFLTDLLKNQEISSVPNSFKILELEKGKIKNNSPLILVVKAIEEEKDTQQSYPEEENGSLYWQLFKQLGEYKKLWYIYIFAALFSAATAQIAVFTNQIMIDNVLPTYNLNTLVLFAAGLGIYKIFDIFTTVYKNFVGIHLGNALDKYFLFSFDKKINNSSLSYIHSYKKGDLMERVSDSLKLKSFFMKFFTNILVDVSVSIYSLCILFFIDKTLTLIVLGVMILFFLWFKFITPYLKQNERLRYIRKADFLSKMMEKVDGIQVIKSFKIERFHSNKIFISINEYLKIQLRNGYIDLLNKIFVALIVIVSTIFIILFLTKSAIETQIITLGQIVTFIALSSKIFSSLKGILDDNLTLQENEVILKRYLDFDEKTKKISKKGIQDFNIEKIEFQNLNYGYLPDEFVLKDINLKIRKGEKIKIEGQNGSGKSTFSKVLTTLYHPNSGSILINEKDKKFYNDDKMRDKILLVTNEDTLFNDTIQNNIILGKEITVTAILDMAKQINFYEFIASKDDGLEFIINENGKNLSTGQRKKILLLRALFSDAELIILDEVLSGMDLESRNKIETMIDEDLIKTYIIISHEPITNINFSKKYKIANGELFLLQHEIDPVY</sequence>
<feature type="transmembrane region" description="Helical" evidence="7">
    <location>
        <begin position="491"/>
        <end position="512"/>
    </location>
</feature>
<name>A0A1H8KV51_9FLAO</name>
<organism evidence="11 12">
    <name type="scientific">Flavobacterium sinopsychrotolerans</name>
    <dbReference type="NCBI Taxonomy" id="604089"/>
    <lineage>
        <taxon>Bacteria</taxon>
        <taxon>Pseudomonadati</taxon>
        <taxon>Bacteroidota</taxon>
        <taxon>Flavobacteriia</taxon>
        <taxon>Flavobacteriales</taxon>
        <taxon>Flavobacteriaceae</taxon>
        <taxon>Flavobacterium</taxon>
    </lineage>
</organism>
<evidence type="ECO:0000256" key="4">
    <source>
        <dbReference type="ARBA" id="ARBA00022989"/>
    </source>
</evidence>
<dbReference type="InterPro" id="IPR005074">
    <property type="entry name" value="Peptidase_C39"/>
</dbReference>
<protein>
    <submittedName>
        <fullName evidence="11">ABC-type bacteriocin/lantibiotic exporter, contains an N-terminal double-glycine peptidase domain</fullName>
    </submittedName>
</protein>
<keyword evidence="3" id="KW-0813">Transport</keyword>
<dbReference type="GO" id="GO:0034040">
    <property type="term" value="F:ATPase-coupled lipid transmembrane transporter activity"/>
    <property type="evidence" value="ECO:0007669"/>
    <property type="project" value="TreeGrafter"/>
</dbReference>
<accession>A0A1H8KV51</accession>
<dbReference type="InterPro" id="IPR003439">
    <property type="entry name" value="ABC_transporter-like_ATP-bd"/>
</dbReference>
<dbReference type="GO" id="GO:0016887">
    <property type="term" value="F:ATP hydrolysis activity"/>
    <property type="evidence" value="ECO:0007669"/>
    <property type="project" value="InterPro"/>
</dbReference>
<dbReference type="RefSeq" id="WP_091166949.1">
    <property type="nucleotide sequence ID" value="NZ_CBCSFM010000003.1"/>
</dbReference>
<feature type="transmembrane region" description="Helical" evidence="7">
    <location>
        <begin position="270"/>
        <end position="290"/>
    </location>
</feature>
<evidence type="ECO:0000256" key="5">
    <source>
        <dbReference type="ARBA" id="ARBA00023136"/>
    </source>
</evidence>
<dbReference type="InterPro" id="IPR039421">
    <property type="entry name" value="Type_1_exporter"/>
</dbReference>
<dbReference type="Proteomes" id="UP000198657">
    <property type="component" value="Unassembled WGS sequence"/>
</dbReference>
<dbReference type="Gene3D" id="3.90.70.10">
    <property type="entry name" value="Cysteine proteinases"/>
    <property type="match status" value="1"/>
</dbReference>
<feature type="domain" description="ABC transporter" evidence="8">
    <location>
        <begin position="584"/>
        <end position="805"/>
    </location>
</feature>
<dbReference type="Pfam" id="PF00664">
    <property type="entry name" value="ABC_membrane"/>
    <property type="match status" value="1"/>
</dbReference>
<dbReference type="GO" id="GO:0005524">
    <property type="term" value="F:ATP binding"/>
    <property type="evidence" value="ECO:0007669"/>
    <property type="project" value="InterPro"/>
</dbReference>
<keyword evidence="2 7" id="KW-0812">Transmembrane</keyword>
<gene>
    <name evidence="11" type="ORF">SAMN04487942_1360</name>
</gene>
<dbReference type="Pfam" id="PF03412">
    <property type="entry name" value="Peptidase_C39"/>
    <property type="match status" value="1"/>
</dbReference>
<dbReference type="STRING" id="604089.SAMN04487942_1360"/>
<evidence type="ECO:0000256" key="1">
    <source>
        <dbReference type="ARBA" id="ARBA00004651"/>
    </source>
</evidence>
<keyword evidence="6" id="KW-0080">Bacteriocin transport</keyword>
<dbReference type="PROSITE" id="PS50893">
    <property type="entry name" value="ABC_TRANSPORTER_2"/>
    <property type="match status" value="1"/>
</dbReference>
<reference evidence="12" key="1">
    <citation type="submission" date="2016-10" db="EMBL/GenBank/DDBJ databases">
        <authorList>
            <person name="Varghese N."/>
            <person name="Submissions S."/>
        </authorList>
    </citation>
    <scope>NUCLEOTIDE SEQUENCE [LARGE SCALE GENOMIC DNA]</scope>
    <source>
        <strain evidence="12">CGMCC 1.8704</strain>
    </source>
</reference>
<keyword evidence="3" id="KW-0653">Protein transport</keyword>
<feature type="transmembrane region" description="Helical" evidence="7">
    <location>
        <begin position="411"/>
        <end position="431"/>
    </location>
</feature>
<proteinExistence type="predicted"/>
<evidence type="ECO:0000256" key="3">
    <source>
        <dbReference type="ARBA" id="ARBA00022927"/>
    </source>
</evidence>
<feature type="transmembrane region" description="Helical" evidence="7">
    <location>
        <begin position="384"/>
        <end position="405"/>
    </location>
</feature>
<dbReference type="GO" id="GO:0008233">
    <property type="term" value="F:peptidase activity"/>
    <property type="evidence" value="ECO:0007669"/>
    <property type="project" value="InterPro"/>
</dbReference>
<dbReference type="SUPFAM" id="SSF52540">
    <property type="entry name" value="P-loop containing nucleoside triphosphate hydrolases"/>
    <property type="match status" value="1"/>
</dbReference>
<evidence type="ECO:0000259" key="10">
    <source>
        <dbReference type="PROSITE" id="PS50990"/>
    </source>
</evidence>
<keyword evidence="12" id="KW-1185">Reference proteome</keyword>